<evidence type="ECO:0000313" key="3">
    <source>
        <dbReference type="Proteomes" id="UP001162734"/>
    </source>
</evidence>
<organism evidence="2 3">
    <name type="scientific">Anaeromyxobacter paludicola</name>
    <dbReference type="NCBI Taxonomy" id="2918171"/>
    <lineage>
        <taxon>Bacteria</taxon>
        <taxon>Pseudomonadati</taxon>
        <taxon>Myxococcota</taxon>
        <taxon>Myxococcia</taxon>
        <taxon>Myxococcales</taxon>
        <taxon>Cystobacterineae</taxon>
        <taxon>Anaeromyxobacteraceae</taxon>
        <taxon>Anaeromyxobacter</taxon>
    </lineage>
</organism>
<name>A0ABM7X5R7_9BACT</name>
<dbReference type="EMBL" id="AP025592">
    <property type="protein sequence ID" value="BDG07160.1"/>
    <property type="molecule type" value="Genomic_DNA"/>
</dbReference>
<evidence type="ECO:0000313" key="2">
    <source>
        <dbReference type="EMBL" id="BDG07160.1"/>
    </source>
</evidence>
<proteinExistence type="predicted"/>
<keyword evidence="1" id="KW-0472">Membrane</keyword>
<dbReference type="Proteomes" id="UP001162734">
    <property type="component" value="Chromosome"/>
</dbReference>
<feature type="transmembrane region" description="Helical" evidence="1">
    <location>
        <begin position="12"/>
        <end position="30"/>
    </location>
</feature>
<reference evidence="3" key="1">
    <citation type="journal article" date="2022" name="Int. J. Syst. Evol. Microbiol.">
        <title>Anaeromyxobacter oryzae sp. nov., Anaeromyxobacter diazotrophicus sp. nov. and Anaeromyxobacter paludicola sp. nov., isolated from paddy soils.</title>
        <authorList>
            <person name="Itoh H."/>
            <person name="Xu Z."/>
            <person name="Mise K."/>
            <person name="Masuda Y."/>
            <person name="Ushijima N."/>
            <person name="Hayakawa C."/>
            <person name="Shiratori Y."/>
            <person name="Senoo K."/>
        </authorList>
    </citation>
    <scope>NUCLEOTIDE SEQUENCE [LARGE SCALE GENOMIC DNA]</scope>
    <source>
        <strain evidence="3">Red630</strain>
    </source>
</reference>
<feature type="transmembrane region" description="Helical" evidence="1">
    <location>
        <begin position="42"/>
        <end position="63"/>
    </location>
</feature>
<protein>
    <recommendedName>
        <fullName evidence="4">DUF2304 domain-containing protein</fullName>
    </recommendedName>
</protein>
<sequence length="123" mass="13470">MSPEPILAPRLQVFAVAVLLVLLGAVARLVRRHQLSLRDSLLWLLSTFAGLVVALFPELLTRFSALLGIRVPSNALFALAFVYLLGNLLAANIAISASATRVRRLAQECALLRAELDELRRRG</sequence>
<keyword evidence="1" id="KW-1133">Transmembrane helix</keyword>
<dbReference type="RefSeq" id="WP_248343762.1">
    <property type="nucleotide sequence ID" value="NZ_AP025592.1"/>
</dbReference>
<keyword evidence="3" id="KW-1185">Reference proteome</keyword>
<evidence type="ECO:0008006" key="4">
    <source>
        <dbReference type="Google" id="ProtNLM"/>
    </source>
</evidence>
<gene>
    <name evidence="2" type="ORF">AMPC_02730</name>
</gene>
<evidence type="ECO:0000256" key="1">
    <source>
        <dbReference type="SAM" id="Phobius"/>
    </source>
</evidence>
<feature type="transmembrane region" description="Helical" evidence="1">
    <location>
        <begin position="75"/>
        <end position="95"/>
    </location>
</feature>
<accession>A0ABM7X5R7</accession>
<dbReference type="Pfam" id="PF10066">
    <property type="entry name" value="DUF2304"/>
    <property type="match status" value="1"/>
</dbReference>
<keyword evidence="1" id="KW-0812">Transmembrane</keyword>
<dbReference type="InterPro" id="IPR019277">
    <property type="entry name" value="DUF2304"/>
</dbReference>